<dbReference type="Pfam" id="PF00400">
    <property type="entry name" value="WD40"/>
    <property type="match status" value="6"/>
</dbReference>
<dbReference type="InterPro" id="IPR015943">
    <property type="entry name" value="WD40/YVTN_repeat-like_dom_sf"/>
</dbReference>
<evidence type="ECO:0000256" key="1">
    <source>
        <dbReference type="ARBA" id="ARBA00022574"/>
    </source>
</evidence>
<dbReference type="InterPro" id="IPR027417">
    <property type="entry name" value="P-loop_NTPase"/>
</dbReference>
<dbReference type="Pfam" id="PF20703">
    <property type="entry name" value="nSTAND1"/>
    <property type="match status" value="1"/>
</dbReference>
<dbReference type="STRING" id="1449351.RISW2_04675"/>
<feature type="repeat" description="WD" evidence="3">
    <location>
        <begin position="889"/>
        <end position="930"/>
    </location>
</feature>
<dbReference type="InterPro" id="IPR011047">
    <property type="entry name" value="Quinoprotein_ADH-like_sf"/>
</dbReference>
<evidence type="ECO:0000259" key="5">
    <source>
        <dbReference type="Pfam" id="PF20703"/>
    </source>
</evidence>
<feature type="repeat" description="WD" evidence="3">
    <location>
        <begin position="838"/>
        <end position="871"/>
    </location>
</feature>
<name>X7F7D7_9RHOB</name>
<feature type="repeat" description="WD" evidence="3">
    <location>
        <begin position="931"/>
        <end position="963"/>
    </location>
</feature>
<dbReference type="PANTHER" id="PTHR19848:SF8">
    <property type="entry name" value="F-BOX AND WD REPEAT DOMAIN CONTAINING 7"/>
    <property type="match status" value="1"/>
</dbReference>
<evidence type="ECO:0000313" key="6">
    <source>
        <dbReference type="EMBL" id="ETX28842.1"/>
    </source>
</evidence>
<keyword evidence="4" id="KW-0175">Coiled coil</keyword>
<protein>
    <recommendedName>
        <fullName evidence="5">Novel STAND NTPase 1 domain-containing protein</fullName>
    </recommendedName>
</protein>
<dbReference type="SUPFAM" id="SSF52540">
    <property type="entry name" value="P-loop containing nucleoside triphosphate hydrolases"/>
    <property type="match status" value="1"/>
</dbReference>
<keyword evidence="1 3" id="KW-0853">WD repeat</keyword>
<reference evidence="6 7" key="1">
    <citation type="submission" date="2014-01" db="EMBL/GenBank/DDBJ databases">
        <title>Roseivivax isoporae LMG 25204 Genome Sequencing.</title>
        <authorList>
            <person name="Lai Q."/>
            <person name="Li G."/>
            <person name="Shao Z."/>
        </authorList>
    </citation>
    <scope>NUCLEOTIDE SEQUENCE [LARGE SCALE GENOMIC DNA]</scope>
    <source>
        <strain evidence="6 7">LMG 25204</strain>
    </source>
</reference>
<evidence type="ECO:0000256" key="3">
    <source>
        <dbReference type="PROSITE-ProRule" id="PRU00221"/>
    </source>
</evidence>
<gene>
    <name evidence="6" type="ORF">RISW2_04675</name>
</gene>
<evidence type="ECO:0000313" key="7">
    <source>
        <dbReference type="Proteomes" id="UP000023430"/>
    </source>
</evidence>
<dbReference type="RefSeq" id="WP_043770743.1">
    <property type="nucleotide sequence ID" value="NZ_JAME01000015.1"/>
</dbReference>
<dbReference type="InterPro" id="IPR001680">
    <property type="entry name" value="WD40_rpt"/>
</dbReference>
<dbReference type="PATRIC" id="fig|1449351.3.peg.2272"/>
<dbReference type="SMART" id="SM00320">
    <property type="entry name" value="WD40"/>
    <property type="match status" value="9"/>
</dbReference>
<dbReference type="Proteomes" id="UP000023430">
    <property type="component" value="Unassembled WGS sequence"/>
</dbReference>
<dbReference type="InterPro" id="IPR019775">
    <property type="entry name" value="WD40_repeat_CS"/>
</dbReference>
<feature type="repeat" description="WD" evidence="3">
    <location>
        <begin position="1201"/>
        <end position="1242"/>
    </location>
</feature>
<dbReference type="OrthoDB" id="235631at2"/>
<dbReference type="Gene3D" id="2.130.10.10">
    <property type="entry name" value="YVTN repeat-like/Quinoprotein amine dehydrogenase"/>
    <property type="match status" value="4"/>
</dbReference>
<organism evidence="6 7">
    <name type="scientific">Roseivivax isoporae LMG 25204</name>
    <dbReference type="NCBI Taxonomy" id="1449351"/>
    <lineage>
        <taxon>Bacteria</taxon>
        <taxon>Pseudomonadati</taxon>
        <taxon>Pseudomonadota</taxon>
        <taxon>Alphaproteobacteria</taxon>
        <taxon>Rhodobacterales</taxon>
        <taxon>Roseobacteraceae</taxon>
        <taxon>Roseivivax</taxon>
    </lineage>
</organism>
<dbReference type="InterPro" id="IPR049052">
    <property type="entry name" value="nSTAND1"/>
</dbReference>
<proteinExistence type="predicted"/>
<feature type="repeat" description="WD" evidence="3">
    <location>
        <begin position="1248"/>
        <end position="1289"/>
    </location>
</feature>
<comment type="caution">
    <text evidence="6">The sequence shown here is derived from an EMBL/GenBank/DDBJ whole genome shotgun (WGS) entry which is preliminary data.</text>
</comment>
<dbReference type="PANTHER" id="PTHR19848">
    <property type="entry name" value="WD40 REPEAT PROTEIN"/>
    <property type="match status" value="1"/>
</dbReference>
<dbReference type="EMBL" id="JAME01000015">
    <property type="protein sequence ID" value="ETX28842.1"/>
    <property type="molecule type" value="Genomic_DNA"/>
</dbReference>
<dbReference type="SUPFAM" id="SSF50998">
    <property type="entry name" value="Quinoprotein alcohol dehydrogenase-like"/>
    <property type="match status" value="1"/>
</dbReference>
<evidence type="ECO:0000256" key="2">
    <source>
        <dbReference type="ARBA" id="ARBA00022737"/>
    </source>
</evidence>
<dbReference type="PROSITE" id="PS50082">
    <property type="entry name" value="WD_REPEATS_2"/>
    <property type="match status" value="5"/>
</dbReference>
<keyword evidence="7" id="KW-1185">Reference proteome</keyword>
<feature type="coiled-coil region" evidence="4">
    <location>
        <begin position="542"/>
        <end position="571"/>
    </location>
</feature>
<dbReference type="eggNOG" id="COG1674">
    <property type="taxonomic scope" value="Bacteria"/>
</dbReference>
<dbReference type="PROSITE" id="PS50294">
    <property type="entry name" value="WD_REPEATS_REGION"/>
    <property type="match status" value="3"/>
</dbReference>
<sequence>MTVGDPSRDAPYPGLRSFRRSEFAIFFGRTGHVADMLAKLARHGFLCVTGPSGCGKSSLARTGLFNSLEAGFLPGRGSDWIFCDMHPETDPLDRLCDALATAIVLGESGAGAPDPDHEQTEDIGHLATLFQNHIAERSSDLTGALDKVRLIGGRPIMILIDQFEEIFRYAQDDPEAASRFVDVLLRTSAARGDVYVVITIRTDELAKCARYAGLARAINESQFLTPTLDRFQMQEAIEGPAVLHDATIDPRLSAWMLNGLEEQLDKLPLMQHALRILYRKARDRQPTGHVTIALEDFFEAFDIPQGTSIAGAGSHDALRMSLSHRLDTLYRRMPSADRRIARGLFCALTTTESRDRDIRRPVRLGEAQAVLDCGFEDLVRVIEVFREGSEGYLRIVGEHDGIDAGDTVDVSHECVLRLWRSLQEKWLPEEERAAEDIRFLAKRALEREENLRGGPLEKLLGSGLLSGPTLDRYSRWWKTRRPNAAWAARYLDRGAAGAAATGGTFARIERFVADSRRFLTYKRVGLATVALVMVGLVALTVTLQTNKRIASAEAERDRAKAQARQEIAERLASLNPSPRAAAPVAVARDATEVLAQVLAEAVPREPLARATTVRALNFTHELRRLDLGPGAARQVYAADFLPGGTEVAVLARDLTLTIWDTRAQAGAPRTVQLAEVQTDSAARNARAMAVGPDGTVAVGTERGALLLAEGLSGGAAPRLGELYPGRARFGARDTIGKIAFSRDGATLAASSLTGHVHLWQRGPDGAWGAHRILTTRALLSNDPADRARPSDGQEVLSDNGLAAWSVALDADGARGAVGLGDGRVCVFATRTDAAACRSGAHDAPVKALAFSPDATTLVSGGNDDTLRIWSLAPWRPGLEMPQPDLSPAVLWHESDLWDVAYDDTGKLVATATWDGTVQVYRTDRWRPLRTLRGHEQTLRTVAFAPGGSEILTGSLDHTARLWSPFTSRLSDYGLAAQTWLGRETPGILSSVALGRDAGWVAATDRRTIWLKSRGGPLAVLAPAPGVSKGAPPDEGGRLVLTGAPAEATAQAGPPSALAAPEGRDILLAAMRGPEVHAWERGEDGAWHGRVITLDGAAGNLSRRLIAVAADGARYAVEVLAPDVRGFLVCAVDAALCGTAPGAHIAYIGFAADAPAPDACRARASPTALALSDDGRLLAAGGDDCTVRLHDVAAPDDAPRLMDRHVGNITALDISADGSMVAAASADWTGSLWTPATGAVVRLTGSAVQQGHRSAVDAIHFAPSGRHAVTVSADERMIVWDAATGEPFLEYAGFEQSLNALDVKPSAAGVRIATGNNTGDIIVQPFFDDSRALLDHARGTLDAVLGAAPP</sequence>
<dbReference type="InterPro" id="IPR036322">
    <property type="entry name" value="WD40_repeat_dom_sf"/>
</dbReference>
<dbReference type="SUPFAM" id="SSF50978">
    <property type="entry name" value="WD40 repeat-like"/>
    <property type="match status" value="1"/>
</dbReference>
<keyword evidence="2" id="KW-0677">Repeat</keyword>
<dbReference type="Gene3D" id="3.40.50.300">
    <property type="entry name" value="P-loop containing nucleotide triphosphate hydrolases"/>
    <property type="match status" value="1"/>
</dbReference>
<dbReference type="eggNOG" id="COG2319">
    <property type="taxonomic scope" value="Bacteria"/>
</dbReference>
<feature type="domain" description="Novel STAND NTPase 1" evidence="5">
    <location>
        <begin position="11"/>
        <end position="444"/>
    </location>
</feature>
<accession>X7F7D7</accession>
<dbReference type="PROSITE" id="PS00678">
    <property type="entry name" value="WD_REPEATS_1"/>
    <property type="match status" value="1"/>
</dbReference>
<evidence type="ECO:0000256" key="4">
    <source>
        <dbReference type="SAM" id="Coils"/>
    </source>
</evidence>